<accession>A0A5J4WVC4</accession>
<keyword evidence="2" id="KW-1133">Transmembrane helix</keyword>
<reference evidence="4 5" key="1">
    <citation type="submission" date="2019-03" db="EMBL/GenBank/DDBJ databases">
        <title>Single cell metagenomics reveals metabolic interactions within the superorganism composed of flagellate Streblomastix strix and complex community of Bacteroidetes bacteria on its surface.</title>
        <authorList>
            <person name="Treitli S.C."/>
            <person name="Kolisko M."/>
            <person name="Husnik F."/>
            <person name="Keeling P."/>
            <person name="Hampl V."/>
        </authorList>
    </citation>
    <scope>NUCLEOTIDE SEQUENCE [LARGE SCALE GENOMIC DNA]</scope>
    <source>
        <strain evidence="4">ST1C</strain>
    </source>
</reference>
<feature type="chain" id="PRO_5023853263" evidence="3">
    <location>
        <begin position="18"/>
        <end position="2003"/>
    </location>
</feature>
<protein>
    <submittedName>
        <fullName evidence="4">Uncharacterized protein</fullName>
    </submittedName>
</protein>
<sequence>MLLLFALALVSIGQSFSFGNLLQFTRNKPILGQNTLNDSYSLRLGNVTSINRFDNSANDELATCDLNEFTFPCLCTGVNQDPQDCYCTGATNEPKKCTPQDCVSSDQQYPCFCVGNIDKDTDGCLCSGLPDQPSNCTYPSCISSEQQYPCFCTSDIGKDIDGCLCSGSPNQPSYCIYPICTSSDQTNPCLCNGTDLYPTDCVCNEIEQLVDHCKIPDCTYQYDSKPCLCTGKADRDTWNCICSGKEKAGQQCEQMPCQYNNELYPGKCLCDIDNHPEDCTPVACEDTEQEYQCLCQGQGNDKDGCICTDISQLDYHCKLLDCITPYDPNLCLCTGKDSKDISGCICSGKEKAEQYCTLIPCQDETKLFPDVCLCDTINHPEGCIPVSCEDQSQDYPCLCTEDPSVNKEDCLCATFGQSYSGLLPDGCTVEQCEHFQQTYPCLCTGDPLNDPYDCLCSGQELDGQFCIPLECKRPEQDFLCICTGDDLKDTPFCVCSSEHHPELCTCMDYNDQDCICSEHWDTPNCTRVCKEGEFPETFNCVCPEDDTCKAGPQSCIEGTYTQPLPLGCKPKLCSEDPHLCKCTGTGSDEVNCFCSEQYNNINYCSPRQCESSDQYYPCLCTGYASIDPSECICNNVDDPSQFEQCTRIDCKDPNIMYPGRCGCTQANHPLGCEPTLECHRSNQEYPCFCNGDDVDTPDCFCGGPSDPIGCLCSSPYDSACLCNDIIKNDNCVPTCQDGQFPDYDQPFDKNNCFCDNKDQTCLDGPNACTDENYDPEYPYACKIVNCRVKTQDAPCICTGNEDLDTSKCICKEDNNGKVEPGSCYCDTNLEPGHYPTGCLCKEKGDSLCVCNDIEGDTYFCYTICDIDQGQYPKVSQSTPYPGCLCRLDDEECLERTLQCNSGTYIHPQPSNCYPSYCTGKLLDYPCLCTGDTNLDPQGCRDHLCNQGEFPGSDNCMCSHNDGICQAGREPCSGGSYDEPSPTGCYPVQCTDSNQILPCICTGQLIIDRPDCVCIGATNKDTGLCIPQYCGAGGGGDCICGGPDQSNPPGCICNGNATQPDDCRPAIPTTEYDGSCTGGTNINPYPLNCEIKVCKSSEQTAPCICSGKSSNNRPDCMCSAATGASVEQGSCICGLGHHPTGCICSSSSDSGCICSSTLATNPSDCTSIDCKVDSSAIVEQDSCVCTNNNHPTGCKPILCKGTNDYSLCLCSGIDNEPVTCALDVCKSSSQQIPCICTEDSEKNPSGCICSQGNADTVTPQGSCTCRINHHPTGCTCSSSSDSGCICSSISANNPSGCICSTIQQNPPSCTIQDCKVNSDTTVTSDSCYCTNNNHPTGCKLIPCTGTNDYEQCLCSGIASEPETCTPVACKSSSQQYPCICTGTNIDTPTCLCSSTPGNNPPGCICSQRNEDTVTLGSCTCGINHHPTGCNCSSSSDSGCVCTINLDQNPSLCTFMDCTEGSDPRLEETCTCTKEYHQESCSCPRDSADLVDIPEEACICRKTGDPRADGICPSYCESKDIPNYHCVCDNESTSYSPSQCKIDKQCTEDSDKEVEEDSCVCTGTHHPTNCKCPDDSSDLECIPEDRCQCRSTADPRASGLCPAYCKGPDDPSAECVCDTSGLSSTYNLGQCRATKICISDNDPVGCKPACDIGEFPETTNCLCRTDDDKCKLGICKEGTFDQPKPLGCTPVACKTTDQEYACLCEETNHPSGCTPVACISSSQQYPCICTGTDVDTPNCTCSQGNADTVTPQGSCTCSINHHPTGCTCSSSSDSGCICSSTLATNPSTCTIIDCKVDSGTTVTKDSCVCTSTNHPDGCECPTDSTKLAGIPAGQCGCLPSGDLRQECKVNILACASDTVPSEGCICTGTYHPDSCTCPTAVDELNGIPKDQCSCLSGDNDKRDDCKAKKGGGLSAGAIAGIIVAIIVVVLGVIGIIIGYFAYKKYWSSPERSSSARSLGSQNRWGSSRSVRRLQKVHDSFEMSQTQSAGSLSTPGSEPSIRVGTG</sequence>
<gene>
    <name evidence="4" type="ORF">EZS28_006341</name>
</gene>
<evidence type="ECO:0000256" key="1">
    <source>
        <dbReference type="SAM" id="MobiDB-lite"/>
    </source>
</evidence>
<keyword evidence="3" id="KW-0732">Signal</keyword>
<feature type="transmembrane region" description="Helical" evidence="2">
    <location>
        <begin position="1913"/>
        <end position="1940"/>
    </location>
</feature>
<keyword evidence="2" id="KW-0812">Transmembrane</keyword>
<dbReference type="Proteomes" id="UP000324800">
    <property type="component" value="Unassembled WGS sequence"/>
</dbReference>
<name>A0A5J4WVC4_9EUKA</name>
<evidence type="ECO:0000256" key="3">
    <source>
        <dbReference type="SAM" id="SignalP"/>
    </source>
</evidence>
<organism evidence="4 5">
    <name type="scientific">Streblomastix strix</name>
    <dbReference type="NCBI Taxonomy" id="222440"/>
    <lineage>
        <taxon>Eukaryota</taxon>
        <taxon>Metamonada</taxon>
        <taxon>Preaxostyla</taxon>
        <taxon>Oxymonadida</taxon>
        <taxon>Streblomastigidae</taxon>
        <taxon>Streblomastix</taxon>
    </lineage>
</organism>
<feature type="region of interest" description="Disordered" evidence="1">
    <location>
        <begin position="1948"/>
        <end position="2003"/>
    </location>
</feature>
<evidence type="ECO:0000313" key="4">
    <source>
        <dbReference type="EMBL" id="KAA6398129.1"/>
    </source>
</evidence>
<comment type="caution">
    <text evidence="4">The sequence shown here is derived from an EMBL/GenBank/DDBJ whole genome shotgun (WGS) entry which is preliminary data.</text>
</comment>
<feature type="compositionally biased region" description="Low complexity" evidence="1">
    <location>
        <begin position="1948"/>
        <end position="1961"/>
    </location>
</feature>
<keyword evidence="2" id="KW-0472">Membrane</keyword>
<evidence type="ECO:0000313" key="5">
    <source>
        <dbReference type="Proteomes" id="UP000324800"/>
    </source>
</evidence>
<dbReference type="EMBL" id="SNRW01001028">
    <property type="protein sequence ID" value="KAA6398129.1"/>
    <property type="molecule type" value="Genomic_DNA"/>
</dbReference>
<proteinExistence type="predicted"/>
<evidence type="ECO:0000256" key="2">
    <source>
        <dbReference type="SAM" id="Phobius"/>
    </source>
</evidence>
<dbReference type="OrthoDB" id="4062651at2759"/>
<feature type="compositionally biased region" description="Polar residues" evidence="1">
    <location>
        <begin position="1979"/>
        <end position="1994"/>
    </location>
</feature>
<feature type="signal peptide" evidence="3">
    <location>
        <begin position="1"/>
        <end position="17"/>
    </location>
</feature>